<evidence type="ECO:0000313" key="2">
    <source>
        <dbReference type="EMBL" id="KAJ8489323.1"/>
    </source>
</evidence>
<proteinExistence type="predicted"/>
<sequence length="514" mass="56839">MKPAPSPTDSPRSAPAPLDKHAADLVLRSRDNVDFRVRSQILSVEAPSVIHTMLPSLQSNKGHKNAPVLEVDEKSDTLETLLRICYPIRNPSLDDMSLKDLEAGLLAAVKYDMELPVSMFVSELLRRAEDAPIAIWALACKTGQEDLACKMAERTLALESLACDPAADLAGVTAGQYYRLREFWRLRGKVDKKFRFCEGPHSNGLVGPVQPPISLAATQWDLGIRSSDGVVYNVHESVICMISSELQSKIKALRPRNESDPLPGQKKKSENNKKSSKKGASDDAPLILELEEDCEVVGILLALCYRLRPDVLSTVQPTTLAATIAAARKYCMRSLLPDLQAEWTTVSREEPLCSYLAAAANRWLTDCAAEAAREMLNVQLDGCYDSEMETTPAVRYNRLVSYYESCRNVAKELLVALPLEPSDAQKTPSDRKCTSRLPPPQAEALWFKETLQRYAAAADKGPSRVASTCDTIYESATEAELWCPSCQHLAAKLNHLSRTLKEVRTKILDVPLFL</sequence>
<feature type="region of interest" description="Disordered" evidence="1">
    <location>
        <begin position="253"/>
        <end position="281"/>
    </location>
</feature>
<dbReference type="Proteomes" id="UP001215151">
    <property type="component" value="Unassembled WGS sequence"/>
</dbReference>
<name>A0AAD7XBJ5_9APHY</name>
<evidence type="ECO:0008006" key="4">
    <source>
        <dbReference type="Google" id="ProtNLM"/>
    </source>
</evidence>
<comment type="caution">
    <text evidence="2">The sequence shown here is derived from an EMBL/GenBank/DDBJ whole genome shotgun (WGS) entry which is preliminary data.</text>
</comment>
<reference evidence="2" key="1">
    <citation type="submission" date="2022-11" db="EMBL/GenBank/DDBJ databases">
        <title>Genome Sequence of Cubamyces cubensis.</title>
        <authorList>
            <person name="Buettner E."/>
        </authorList>
    </citation>
    <scope>NUCLEOTIDE SEQUENCE</scope>
    <source>
        <strain evidence="2">MPL-01</strain>
    </source>
</reference>
<feature type="region of interest" description="Disordered" evidence="1">
    <location>
        <begin position="1"/>
        <end position="20"/>
    </location>
</feature>
<dbReference type="AlphaFoldDB" id="A0AAD7XBJ5"/>
<dbReference type="EMBL" id="JAPEVG010000050">
    <property type="protein sequence ID" value="KAJ8489323.1"/>
    <property type="molecule type" value="Genomic_DNA"/>
</dbReference>
<accession>A0AAD7XBJ5</accession>
<evidence type="ECO:0000313" key="3">
    <source>
        <dbReference type="Proteomes" id="UP001215151"/>
    </source>
</evidence>
<evidence type="ECO:0000256" key="1">
    <source>
        <dbReference type="SAM" id="MobiDB-lite"/>
    </source>
</evidence>
<gene>
    <name evidence="2" type="ORF">ONZ51_g2986</name>
</gene>
<protein>
    <recommendedName>
        <fullName evidence="4">BTB domain-containing protein</fullName>
    </recommendedName>
</protein>
<organism evidence="2 3">
    <name type="scientific">Trametes cubensis</name>
    <dbReference type="NCBI Taxonomy" id="1111947"/>
    <lineage>
        <taxon>Eukaryota</taxon>
        <taxon>Fungi</taxon>
        <taxon>Dikarya</taxon>
        <taxon>Basidiomycota</taxon>
        <taxon>Agaricomycotina</taxon>
        <taxon>Agaricomycetes</taxon>
        <taxon>Polyporales</taxon>
        <taxon>Polyporaceae</taxon>
        <taxon>Trametes</taxon>
    </lineage>
</organism>
<keyword evidence="3" id="KW-1185">Reference proteome</keyword>